<dbReference type="InterPro" id="IPR000462">
    <property type="entry name" value="CDP-OH_P_trans"/>
</dbReference>
<feature type="compositionally biased region" description="Basic and acidic residues" evidence="17">
    <location>
        <begin position="178"/>
        <end position="199"/>
    </location>
</feature>
<reference evidence="19" key="1">
    <citation type="submission" date="2025-08" db="UniProtKB">
        <authorList>
            <consortium name="Ensembl"/>
        </authorList>
    </citation>
    <scope>IDENTIFICATION</scope>
</reference>
<protein>
    <recommendedName>
        <fullName evidence="16">Cardiolipin synthase (CMP-forming)</fullName>
        <ecNumber evidence="14">2.7.8.41</ecNumber>
    </recommendedName>
</protein>
<keyword evidence="9" id="KW-0496">Mitochondrion</keyword>
<dbReference type="CTD" id="54675"/>
<comment type="subcellular location">
    <subcellularLocation>
        <location evidence="1">Mitochondrion inner membrane</location>
        <topology evidence="1">Multi-pass membrane protein</topology>
    </subcellularLocation>
</comment>
<evidence type="ECO:0000256" key="13">
    <source>
        <dbReference type="ARBA" id="ARBA00037454"/>
    </source>
</evidence>
<dbReference type="FunFam" id="1.20.120.1760:FF:000005">
    <property type="entry name" value="Cardiolipin synthase 1"/>
    <property type="match status" value="1"/>
</dbReference>
<evidence type="ECO:0000256" key="2">
    <source>
        <dbReference type="ARBA" id="ARBA00010441"/>
    </source>
</evidence>
<evidence type="ECO:0000256" key="3">
    <source>
        <dbReference type="ARBA" id="ARBA00022516"/>
    </source>
</evidence>
<evidence type="ECO:0000256" key="4">
    <source>
        <dbReference type="ARBA" id="ARBA00022679"/>
    </source>
</evidence>
<evidence type="ECO:0000256" key="16">
    <source>
        <dbReference type="ARBA" id="ARBA00068900"/>
    </source>
</evidence>
<dbReference type="PANTHER" id="PTHR14269:SF60">
    <property type="entry name" value="CARDIOLIPIN SYNTHASE (CMP-FORMING)"/>
    <property type="match status" value="1"/>
</dbReference>
<evidence type="ECO:0000256" key="11">
    <source>
        <dbReference type="ARBA" id="ARBA00023209"/>
    </source>
</evidence>
<evidence type="ECO:0000256" key="8">
    <source>
        <dbReference type="ARBA" id="ARBA00023098"/>
    </source>
</evidence>
<dbReference type="EC" id="2.7.8.41" evidence="14"/>
<feature type="transmembrane region" description="Helical" evidence="18">
    <location>
        <begin position="282"/>
        <end position="299"/>
    </location>
</feature>
<evidence type="ECO:0000313" key="20">
    <source>
        <dbReference type="Proteomes" id="UP000261540"/>
    </source>
</evidence>
<feature type="region of interest" description="Disordered" evidence="17">
    <location>
        <begin position="171"/>
        <end position="199"/>
    </location>
</feature>
<dbReference type="Ensembl" id="ENSPKIT00000018567.1">
    <property type="protein sequence ID" value="ENSPKIP00000037595.1"/>
    <property type="gene ID" value="ENSPKIG00000015713.1"/>
</dbReference>
<keyword evidence="5 18" id="KW-0812">Transmembrane</keyword>
<keyword evidence="4" id="KW-0808">Transferase</keyword>
<dbReference type="GO" id="GO:0032049">
    <property type="term" value="P:cardiolipin biosynthetic process"/>
    <property type="evidence" value="ECO:0007669"/>
    <property type="project" value="TreeGrafter"/>
</dbReference>
<sequence length="410" mass="45320">MFLAVYRNILVTCAKRQVLSFAKSCIAAGQTRAAPSSCVWRNALTSWGHKMSQKCLWSEKKFLQRVKVTLSSLGEWPSLGNFPSDKLHGHVSTYRTAFPEPWGGRQMPAFSLGAQLTNQGSCQIQKRTHPYSPAVNSSAISMLNPKPLMQSVSHFSITGSSFVLQGYRGYSNSAKPKPQGDEGSLQRDTSKERDFTKPSKEGLSNFKELYENPWTIPNFLCMARIALAPVLGYLIVEQWFHLSLGLFVLAGATDLLDGYIARNWANQKSALGSALDPLADKILISVLYISLTYASLIPAPLTVLVISRDVVLIAAVFYVRYKTIPPPRTLSKFFNPCYATAQLKPTSISKVNTAIQLILVAASLAAPVFQYTDSVFLQTLWFITALTTAASGYSYYHYGKKTVEVLNKSK</sequence>
<dbReference type="OrthoDB" id="10020554at2759"/>
<dbReference type="GO" id="GO:0043337">
    <property type="term" value="F:cardiolipin synthase (CMP-forming)"/>
    <property type="evidence" value="ECO:0007669"/>
    <property type="project" value="UniProtKB-EC"/>
</dbReference>
<dbReference type="Pfam" id="PF01066">
    <property type="entry name" value="CDP-OH_P_transf"/>
    <property type="match status" value="1"/>
</dbReference>
<keyword evidence="6" id="KW-0999">Mitochondrion inner membrane</keyword>
<dbReference type="InterPro" id="IPR043130">
    <property type="entry name" value="CDP-OH_PTrfase_TM_dom"/>
</dbReference>
<dbReference type="GeneTree" id="ENSGT00390000001607"/>
<dbReference type="Gene3D" id="1.20.120.1760">
    <property type="match status" value="1"/>
</dbReference>
<evidence type="ECO:0000256" key="18">
    <source>
        <dbReference type="SAM" id="Phobius"/>
    </source>
</evidence>
<dbReference type="PANTHER" id="PTHR14269">
    <property type="entry name" value="CDP-DIACYLGLYCEROL--GLYCEROL-3-PHOSPHATE 3-PHOSPHATIDYLTRANSFERASE-RELATED"/>
    <property type="match status" value="1"/>
</dbReference>
<evidence type="ECO:0000256" key="10">
    <source>
        <dbReference type="ARBA" id="ARBA00023136"/>
    </source>
</evidence>
<evidence type="ECO:0000256" key="12">
    <source>
        <dbReference type="ARBA" id="ARBA00023264"/>
    </source>
</evidence>
<dbReference type="Proteomes" id="UP000261540">
    <property type="component" value="Unplaced"/>
</dbReference>
<keyword evidence="3" id="KW-0444">Lipid biosynthesis</keyword>
<dbReference type="STRING" id="1676925.ENSPKIP00000037595"/>
<keyword evidence="10 18" id="KW-0472">Membrane</keyword>
<name>A0A3B3T4K2_9TELE</name>
<dbReference type="AlphaFoldDB" id="A0A3B3T4K2"/>
<evidence type="ECO:0000256" key="15">
    <source>
        <dbReference type="ARBA" id="ARBA00047433"/>
    </source>
</evidence>
<organism evidence="19 20">
    <name type="scientific">Paramormyrops kingsleyae</name>
    <dbReference type="NCBI Taxonomy" id="1676925"/>
    <lineage>
        <taxon>Eukaryota</taxon>
        <taxon>Metazoa</taxon>
        <taxon>Chordata</taxon>
        <taxon>Craniata</taxon>
        <taxon>Vertebrata</taxon>
        <taxon>Euteleostomi</taxon>
        <taxon>Actinopterygii</taxon>
        <taxon>Neopterygii</taxon>
        <taxon>Teleostei</taxon>
        <taxon>Osteoglossocephala</taxon>
        <taxon>Osteoglossomorpha</taxon>
        <taxon>Osteoglossiformes</taxon>
        <taxon>Mormyridae</taxon>
        <taxon>Paramormyrops</taxon>
    </lineage>
</organism>
<evidence type="ECO:0000256" key="5">
    <source>
        <dbReference type="ARBA" id="ARBA00022692"/>
    </source>
</evidence>
<keyword evidence="12" id="KW-1208">Phospholipid metabolism</keyword>
<feature type="transmembrane region" description="Helical" evidence="18">
    <location>
        <begin position="242"/>
        <end position="261"/>
    </location>
</feature>
<evidence type="ECO:0000256" key="6">
    <source>
        <dbReference type="ARBA" id="ARBA00022792"/>
    </source>
</evidence>
<evidence type="ECO:0000256" key="14">
    <source>
        <dbReference type="ARBA" id="ARBA00039001"/>
    </source>
</evidence>
<keyword evidence="7 18" id="KW-1133">Transmembrane helix</keyword>
<feature type="transmembrane region" description="Helical" evidence="18">
    <location>
        <begin position="375"/>
        <end position="396"/>
    </location>
</feature>
<comment type="function">
    <text evidence="13">Catalyzes the synthesis of cardiolipin (CL) (diphosphatidylglycerol) by specifically transferring a phosphatidyl group from CDP-diacylglycerol to phosphatidylglycerol (PG). CL is a key phospholipid in mitochondrial membranes and plays important roles in maintaining the functional integrity and dynamics of mitochondria under both optimal and stress conditions.</text>
</comment>
<proteinExistence type="inferred from homology"/>
<keyword evidence="20" id="KW-1185">Reference proteome</keyword>
<evidence type="ECO:0000256" key="17">
    <source>
        <dbReference type="SAM" id="MobiDB-lite"/>
    </source>
</evidence>
<dbReference type="GO" id="GO:0005743">
    <property type="term" value="C:mitochondrial inner membrane"/>
    <property type="evidence" value="ECO:0007669"/>
    <property type="project" value="UniProtKB-SubCell"/>
</dbReference>
<evidence type="ECO:0000256" key="7">
    <source>
        <dbReference type="ARBA" id="ARBA00022989"/>
    </source>
</evidence>
<accession>A0A3B3T4K2</accession>
<comment type="catalytic activity">
    <reaction evidence="15">
        <text>a CDP-1,2-diacyl-sn-glycerol + a 1,2-diacyl-sn-glycero-3-phospho-(1'-sn-glycerol) = a cardiolipin + CMP + H(+)</text>
        <dbReference type="Rhea" id="RHEA:32931"/>
        <dbReference type="ChEBI" id="CHEBI:15378"/>
        <dbReference type="ChEBI" id="CHEBI:58332"/>
        <dbReference type="ChEBI" id="CHEBI:60377"/>
        <dbReference type="ChEBI" id="CHEBI:62237"/>
        <dbReference type="ChEBI" id="CHEBI:64716"/>
        <dbReference type="EC" id="2.7.8.41"/>
    </reaction>
</comment>
<evidence type="ECO:0000313" key="19">
    <source>
        <dbReference type="Ensembl" id="ENSPKIP00000037595.1"/>
    </source>
</evidence>
<evidence type="ECO:0000256" key="1">
    <source>
        <dbReference type="ARBA" id="ARBA00004448"/>
    </source>
</evidence>
<dbReference type="KEGG" id="pki:111857954"/>
<comment type="similarity">
    <text evidence="2">Belongs to the CDP-alcohol phosphatidyltransferase class-I family.</text>
</comment>
<evidence type="ECO:0000256" key="9">
    <source>
        <dbReference type="ARBA" id="ARBA00023128"/>
    </source>
</evidence>
<keyword evidence="8" id="KW-0443">Lipid metabolism</keyword>
<keyword evidence="11" id="KW-0594">Phospholipid biosynthesis</keyword>
<dbReference type="InterPro" id="IPR050324">
    <property type="entry name" value="CDP-alcohol_PTase-I"/>
</dbReference>
<reference evidence="19" key="2">
    <citation type="submission" date="2025-09" db="UniProtKB">
        <authorList>
            <consortium name="Ensembl"/>
        </authorList>
    </citation>
    <scope>IDENTIFICATION</scope>
</reference>